<evidence type="ECO:0000256" key="5">
    <source>
        <dbReference type="ARBA" id="ARBA00023004"/>
    </source>
</evidence>
<reference evidence="10" key="1">
    <citation type="submission" date="2021-12" db="EMBL/GenBank/DDBJ databases">
        <authorList>
            <person name="Veyrier F.J."/>
        </authorList>
    </citation>
    <scope>NUCLEOTIDE SEQUENCE</scope>
    <source>
        <strain evidence="10">SAG 1488-6</strain>
    </source>
</reference>
<dbReference type="Pfam" id="PF03167">
    <property type="entry name" value="UDG"/>
    <property type="match status" value="1"/>
</dbReference>
<keyword evidence="1" id="KW-0004">4Fe-4S</keyword>
<dbReference type="InterPro" id="IPR036895">
    <property type="entry name" value="Uracil-DNA_glycosylase-like_sf"/>
</dbReference>
<keyword evidence="11" id="KW-1185">Reference proteome</keyword>
<proteinExistence type="predicted"/>
<sequence>MLSGQHIHLHQALGLGPMWLSHEAYVCDAPEHAMTVVSTAAPVLAIETTSVLQDALQQRPTPKAAQAIPIQTPAPTPAPQTKPVPAEAVQRKVTQRAANLLAIIAQAQHQNPKTTTTAAKTPTTSTKADYSQDTLTSLTHKIRHCQLCDLSANRRQALVAHEISDCRLIVVLPQPSLEDDIHGHLLSGEIMEMWQKLIKAIGLTSQQVYVTSAIKCSPNLELVAKQHHAAQCRSYLERELQLLPKVPVLLLAENQERLWQRLQEWCGSERLFRIPHPSKMQRNPAIKRSAWETLQKLQPHL</sequence>
<evidence type="ECO:0000256" key="6">
    <source>
        <dbReference type="ARBA" id="ARBA00023014"/>
    </source>
</evidence>
<dbReference type="PANTHER" id="PTHR33693">
    <property type="entry name" value="TYPE-5 URACIL-DNA GLYCOSYLASE"/>
    <property type="match status" value="1"/>
</dbReference>
<keyword evidence="5" id="KW-0408">Iron</keyword>
<dbReference type="Gene3D" id="3.40.470.10">
    <property type="entry name" value="Uracil-DNA glycosylase-like domain"/>
    <property type="match status" value="1"/>
</dbReference>
<dbReference type="InterPro" id="IPR005122">
    <property type="entry name" value="Uracil-DNA_glycosylase-like"/>
</dbReference>
<gene>
    <name evidence="10" type="ORF">LVJ81_11220</name>
</gene>
<feature type="compositionally biased region" description="Low complexity" evidence="8">
    <location>
        <begin position="62"/>
        <end position="71"/>
    </location>
</feature>
<evidence type="ECO:0000256" key="4">
    <source>
        <dbReference type="ARBA" id="ARBA00022801"/>
    </source>
</evidence>
<keyword evidence="4" id="KW-0378">Hydrolase</keyword>
<evidence type="ECO:0000313" key="11">
    <source>
        <dbReference type="Proteomes" id="UP000832034"/>
    </source>
</evidence>
<organism evidence="10 11">
    <name type="scientific">Vitreoscilla stercoraria</name>
    <dbReference type="NCBI Taxonomy" id="61"/>
    <lineage>
        <taxon>Bacteria</taxon>
        <taxon>Pseudomonadati</taxon>
        <taxon>Pseudomonadota</taxon>
        <taxon>Betaproteobacteria</taxon>
        <taxon>Neisseriales</taxon>
        <taxon>Neisseriaceae</taxon>
        <taxon>Vitreoscilla</taxon>
    </lineage>
</organism>
<feature type="domain" description="Uracil-DNA glycosylase-like" evidence="9">
    <location>
        <begin position="165"/>
        <end position="294"/>
    </location>
</feature>
<feature type="compositionally biased region" description="Pro residues" evidence="8">
    <location>
        <begin position="72"/>
        <end position="82"/>
    </location>
</feature>
<evidence type="ECO:0000313" key="10">
    <source>
        <dbReference type="EMBL" id="UOO92175.1"/>
    </source>
</evidence>
<protein>
    <recommendedName>
        <fullName evidence="9">Uracil-DNA glycosylase-like domain-containing protein</fullName>
    </recommendedName>
</protein>
<evidence type="ECO:0000259" key="9">
    <source>
        <dbReference type="Pfam" id="PF03167"/>
    </source>
</evidence>
<dbReference type="PANTHER" id="PTHR33693:SF3">
    <property type="entry name" value="TYPE-5 URACIL-DNA GLYCOSYLASE"/>
    <property type="match status" value="1"/>
</dbReference>
<dbReference type="RefSeq" id="WP_019958218.1">
    <property type="nucleotide sequence ID" value="NZ_CP091512.1"/>
</dbReference>
<keyword evidence="6" id="KW-0411">Iron-sulfur</keyword>
<name>A0ABY4EBA2_VITST</name>
<reference evidence="10" key="2">
    <citation type="journal article" date="2022" name="Res Sq">
        <title>Evolution of multicellular longitudinally dividing oral cavity symbionts (Neisseriaceae).</title>
        <authorList>
            <person name="Nyongesa S."/>
            <person name="Weber P."/>
            <person name="Bernet E."/>
            <person name="Pullido F."/>
            <person name="Nieckarz M."/>
            <person name="Delaby M."/>
            <person name="Nieves C."/>
            <person name="Viehboeck T."/>
            <person name="Krause N."/>
            <person name="Rivera-Millot A."/>
            <person name="Nakamura A."/>
            <person name="Vischer N."/>
            <person name="VanNieuwenhze M."/>
            <person name="Brun Y."/>
            <person name="Cava F."/>
            <person name="Bulgheresi S."/>
            <person name="Veyrier F."/>
        </authorList>
    </citation>
    <scope>NUCLEOTIDE SEQUENCE</scope>
    <source>
        <strain evidence="10">SAG 1488-6</strain>
    </source>
</reference>
<feature type="region of interest" description="Disordered" evidence="8">
    <location>
        <begin position="62"/>
        <end position="83"/>
    </location>
</feature>
<evidence type="ECO:0000256" key="1">
    <source>
        <dbReference type="ARBA" id="ARBA00022485"/>
    </source>
</evidence>
<accession>A0ABY4EBA2</accession>
<dbReference type="SUPFAM" id="SSF52141">
    <property type="entry name" value="Uracil-DNA glycosylase-like"/>
    <property type="match status" value="1"/>
</dbReference>
<evidence type="ECO:0000256" key="8">
    <source>
        <dbReference type="SAM" id="MobiDB-lite"/>
    </source>
</evidence>
<dbReference type="Proteomes" id="UP000832034">
    <property type="component" value="Chromosome"/>
</dbReference>
<evidence type="ECO:0000256" key="2">
    <source>
        <dbReference type="ARBA" id="ARBA00022723"/>
    </source>
</evidence>
<keyword evidence="2" id="KW-0479">Metal-binding</keyword>
<evidence type="ECO:0000256" key="3">
    <source>
        <dbReference type="ARBA" id="ARBA00022763"/>
    </source>
</evidence>
<evidence type="ECO:0000256" key="7">
    <source>
        <dbReference type="ARBA" id="ARBA00023204"/>
    </source>
</evidence>
<dbReference type="EMBL" id="CP091512">
    <property type="protein sequence ID" value="UOO92175.1"/>
    <property type="molecule type" value="Genomic_DNA"/>
</dbReference>
<dbReference type="InterPro" id="IPR051536">
    <property type="entry name" value="UDG_Type-4/5"/>
</dbReference>
<keyword evidence="3" id="KW-0227">DNA damage</keyword>
<keyword evidence="7" id="KW-0234">DNA repair</keyword>